<evidence type="ECO:0000313" key="3">
    <source>
        <dbReference type="EMBL" id="MBM9466736.1"/>
    </source>
</evidence>
<feature type="region of interest" description="Disordered" evidence="1">
    <location>
        <begin position="442"/>
        <end position="473"/>
    </location>
</feature>
<dbReference type="PANTHER" id="PTHR43685:SF2">
    <property type="entry name" value="GLYCOSYLTRANSFERASE 2-LIKE DOMAIN-CONTAINING PROTEIN"/>
    <property type="match status" value="1"/>
</dbReference>
<evidence type="ECO:0000313" key="4">
    <source>
        <dbReference type="Proteomes" id="UP000663792"/>
    </source>
</evidence>
<sequence length="473" mass="50893">MKSVVTAPGPTPVSVVSVDVERPAVDLSRTTGYDTALVVFRQSGIPREAREFDLRRPADVLRDDVAAAAGEIRRPVGDVRVADGALPSISVVVPTMVSRVVDLQLLLDGFRAVDYPDVEFILVDNRSHRPADDPLDELVARFAQVRVARALRPGISAARNAGVAAARGEIVAFTDDDVRVDPNWLRALGSRFAVEPELDAVTGMILPAELETPAQIWFERYYGGFSGERTFEPVSLHASPSRWKALSGARVSVRGADGRSQREFSVYGVGAYGAGANMAFRRSTLRRIGGFDVSLGTGTAARGGEDLAALIAVLFNGGSIGFEPASVVHHRHRREVPELLHQLHGNGLGFTAMLTSLIRHDGRHLLALAAALPNAAHRFTAQSLARVRGGAEPEVTASTATSEPEVDHGYPRQLLASELRGMPSGPLAYLRSRRANRRWDRGHLNTLPTGRTTAPSAAASDVTGRPVAWRRTA</sequence>
<dbReference type="SUPFAM" id="SSF53448">
    <property type="entry name" value="Nucleotide-diphospho-sugar transferases"/>
    <property type="match status" value="1"/>
</dbReference>
<dbReference type="AlphaFoldDB" id="A0A939BYK9"/>
<dbReference type="PANTHER" id="PTHR43685">
    <property type="entry name" value="GLYCOSYLTRANSFERASE"/>
    <property type="match status" value="1"/>
</dbReference>
<dbReference type="InterPro" id="IPR050834">
    <property type="entry name" value="Glycosyltransf_2"/>
</dbReference>
<feature type="domain" description="Glycosyltransferase 2-like" evidence="2">
    <location>
        <begin position="90"/>
        <end position="221"/>
    </location>
</feature>
<evidence type="ECO:0000259" key="2">
    <source>
        <dbReference type="Pfam" id="PF00535"/>
    </source>
</evidence>
<comment type="caution">
    <text evidence="3">The sequence shown here is derived from an EMBL/GenBank/DDBJ whole genome shotgun (WGS) entry which is preliminary data.</text>
</comment>
<feature type="compositionally biased region" description="Polar residues" evidence="1">
    <location>
        <begin position="446"/>
        <end position="455"/>
    </location>
</feature>
<protein>
    <submittedName>
        <fullName evidence="3">Glycosyltransferase family 2 protein</fullName>
    </submittedName>
</protein>
<accession>A0A939BYK9</accession>
<dbReference type="InterPro" id="IPR001173">
    <property type="entry name" value="Glyco_trans_2-like"/>
</dbReference>
<dbReference type="Proteomes" id="UP000663792">
    <property type="component" value="Unassembled WGS sequence"/>
</dbReference>
<dbReference type="EMBL" id="JAERWK010000008">
    <property type="protein sequence ID" value="MBM9466736.1"/>
    <property type="molecule type" value="Genomic_DNA"/>
</dbReference>
<proteinExistence type="predicted"/>
<name>A0A939BYK9_9ACTN</name>
<dbReference type="InterPro" id="IPR029044">
    <property type="entry name" value="Nucleotide-diphossugar_trans"/>
</dbReference>
<dbReference type="Gene3D" id="3.90.550.10">
    <property type="entry name" value="Spore Coat Polysaccharide Biosynthesis Protein SpsA, Chain A"/>
    <property type="match status" value="1"/>
</dbReference>
<dbReference type="RefSeq" id="WP_205259703.1">
    <property type="nucleotide sequence ID" value="NZ_JAERWK010000008.1"/>
</dbReference>
<keyword evidence="4" id="KW-1185">Reference proteome</keyword>
<dbReference type="Pfam" id="PF00535">
    <property type="entry name" value="Glycos_transf_2"/>
    <property type="match status" value="1"/>
</dbReference>
<reference evidence="3" key="1">
    <citation type="submission" date="2021-01" db="EMBL/GenBank/DDBJ databases">
        <title>YIM 132084 draft genome.</title>
        <authorList>
            <person name="An D."/>
        </authorList>
    </citation>
    <scope>NUCLEOTIDE SEQUENCE</scope>
    <source>
        <strain evidence="3">YIM 132084</strain>
    </source>
</reference>
<organism evidence="3 4">
    <name type="scientific">Nakamurella leprariae</name>
    <dbReference type="NCBI Taxonomy" id="2803911"/>
    <lineage>
        <taxon>Bacteria</taxon>
        <taxon>Bacillati</taxon>
        <taxon>Actinomycetota</taxon>
        <taxon>Actinomycetes</taxon>
        <taxon>Nakamurellales</taxon>
        <taxon>Nakamurellaceae</taxon>
        <taxon>Nakamurella</taxon>
    </lineage>
</organism>
<gene>
    <name evidence="3" type="ORF">JL106_05495</name>
</gene>
<dbReference type="CDD" id="cd00761">
    <property type="entry name" value="Glyco_tranf_GTA_type"/>
    <property type="match status" value="1"/>
</dbReference>
<evidence type="ECO:0000256" key="1">
    <source>
        <dbReference type="SAM" id="MobiDB-lite"/>
    </source>
</evidence>